<feature type="transmembrane region" description="Helical" evidence="1">
    <location>
        <begin position="12"/>
        <end position="33"/>
    </location>
</feature>
<name>A0A146G833_TERSA</name>
<keyword evidence="3" id="KW-1185">Reference proteome</keyword>
<keyword evidence="1" id="KW-1133">Transmembrane helix</keyword>
<dbReference type="Gene3D" id="3.55.40.10">
    <property type="entry name" value="minor pseudopilin epsh domain"/>
    <property type="match status" value="1"/>
</dbReference>
<organism evidence="2 3">
    <name type="scientific">Terrimicrobium sacchariphilum</name>
    <dbReference type="NCBI Taxonomy" id="690879"/>
    <lineage>
        <taxon>Bacteria</taxon>
        <taxon>Pseudomonadati</taxon>
        <taxon>Verrucomicrobiota</taxon>
        <taxon>Terrimicrobiia</taxon>
        <taxon>Terrimicrobiales</taxon>
        <taxon>Terrimicrobiaceae</taxon>
        <taxon>Terrimicrobium</taxon>
    </lineage>
</organism>
<dbReference type="InterPro" id="IPR019836">
    <property type="entry name" value="Verru/Chthon_D"/>
</dbReference>
<reference evidence="3" key="1">
    <citation type="journal article" date="2017" name="Genome Announc.">
        <title>Draft Genome Sequence of Terrimicrobium sacchariphilum NM-5T, a Facultative Anaerobic Soil Bacterium of the Class Spartobacteria.</title>
        <authorList>
            <person name="Qiu Y.L."/>
            <person name="Tourlousse D.M."/>
            <person name="Matsuura N."/>
            <person name="Ohashi A."/>
            <person name="Sekiguchi Y."/>
        </authorList>
    </citation>
    <scope>NUCLEOTIDE SEQUENCE [LARGE SCALE GENOMIC DNA]</scope>
    <source>
        <strain evidence="3">NM-5</strain>
    </source>
</reference>
<sequence>MPASAPSSKRKAFSLIELLIVIAIASLVGVLVVTGVGNSQSAQLTASANQLLDTLSLAREVAIAKNQPVEVWFLKPKNEPFISSYQMRLVDPDGTTGAKGGLIRLATGIGIDTGSQLSSFVSSANTKQWGGGSAPVIGSLGTNYDCWYLRFQPNGVPTLSSSSQHYLTIHRTGEGNGLASLPANYAVIGISPATGKARVYRP</sequence>
<dbReference type="AlphaFoldDB" id="A0A146G833"/>
<proteinExistence type="predicted"/>
<dbReference type="Pfam" id="PF07963">
    <property type="entry name" value="N_methyl"/>
    <property type="match status" value="1"/>
</dbReference>
<keyword evidence="1" id="KW-0472">Membrane</keyword>
<evidence type="ECO:0000313" key="3">
    <source>
        <dbReference type="Proteomes" id="UP000076023"/>
    </source>
</evidence>
<dbReference type="EMBL" id="BDCO01000002">
    <property type="protein sequence ID" value="GAT33037.1"/>
    <property type="molecule type" value="Genomic_DNA"/>
</dbReference>
<protein>
    <submittedName>
        <fullName evidence="2">Verru_Chthon cassette protein D</fullName>
    </submittedName>
</protein>
<dbReference type="STRING" id="690879.TSACC_21442"/>
<dbReference type="InParanoid" id="A0A146G833"/>
<gene>
    <name evidence="2" type="ORF">TSACC_21442</name>
</gene>
<evidence type="ECO:0000256" key="1">
    <source>
        <dbReference type="SAM" id="Phobius"/>
    </source>
</evidence>
<dbReference type="SUPFAM" id="SSF54523">
    <property type="entry name" value="Pili subunits"/>
    <property type="match status" value="1"/>
</dbReference>
<dbReference type="RefSeq" id="WP_075078818.1">
    <property type="nucleotide sequence ID" value="NZ_BDCO01000002.1"/>
</dbReference>
<dbReference type="NCBIfam" id="TIGR02596">
    <property type="entry name" value="Verru_Chthon cassette protein D"/>
    <property type="match status" value="1"/>
</dbReference>
<keyword evidence="1" id="KW-0812">Transmembrane</keyword>
<dbReference type="InterPro" id="IPR045584">
    <property type="entry name" value="Pilin-like"/>
</dbReference>
<dbReference type="Proteomes" id="UP000076023">
    <property type="component" value="Unassembled WGS sequence"/>
</dbReference>
<accession>A0A146G833</accession>
<dbReference type="InterPro" id="IPR012902">
    <property type="entry name" value="N_methyl_site"/>
</dbReference>
<dbReference type="NCBIfam" id="TIGR02532">
    <property type="entry name" value="IV_pilin_GFxxxE"/>
    <property type="match status" value="1"/>
</dbReference>
<comment type="caution">
    <text evidence="2">The sequence shown here is derived from an EMBL/GenBank/DDBJ whole genome shotgun (WGS) entry which is preliminary data.</text>
</comment>
<evidence type="ECO:0000313" key="2">
    <source>
        <dbReference type="EMBL" id="GAT33037.1"/>
    </source>
</evidence>